<dbReference type="Pfam" id="PF07110">
    <property type="entry name" value="EthD"/>
    <property type="match status" value="2"/>
</dbReference>
<reference evidence="2 4" key="1">
    <citation type="submission" date="2016-06" db="EMBL/GenBank/DDBJ databases">
        <title>Complete genome sequence of Edwardsiella hoshinae ATCC 35051.</title>
        <authorList>
            <person name="Reichley S.R."/>
            <person name="Waldbieser G.C."/>
            <person name="Lawrence M.L."/>
            <person name="Griffin M.J."/>
        </authorList>
    </citation>
    <scope>NUCLEOTIDE SEQUENCE [LARGE SCALE GENOMIC DNA]</scope>
    <source>
        <strain evidence="2 4">ATCC 35051</strain>
    </source>
</reference>
<dbReference type="EMBL" id="CP016043">
    <property type="protein sequence ID" value="AOV97594.1"/>
    <property type="molecule type" value="Genomic_DNA"/>
</dbReference>
<dbReference type="Proteomes" id="UP000175893">
    <property type="component" value="Chromosome"/>
</dbReference>
<dbReference type="Gene3D" id="3.30.70.100">
    <property type="match status" value="2"/>
</dbReference>
<dbReference type="EMBL" id="UFXZ01000001">
    <property type="protein sequence ID" value="STC90285.1"/>
    <property type="molecule type" value="Genomic_DNA"/>
</dbReference>
<evidence type="ECO:0000313" key="4">
    <source>
        <dbReference type="Proteomes" id="UP000175893"/>
    </source>
</evidence>
<gene>
    <name evidence="2" type="ORF">A9798_11970</name>
    <name evidence="3" type="ORF">NCTC12121_02545</name>
</gene>
<feature type="domain" description="EthD" evidence="1">
    <location>
        <begin position="134"/>
        <end position="217"/>
    </location>
</feature>
<name>A0A376DJS3_9GAMM</name>
<evidence type="ECO:0000313" key="5">
    <source>
        <dbReference type="Proteomes" id="UP000255248"/>
    </source>
</evidence>
<dbReference type="NCBIfam" id="TIGR02118">
    <property type="entry name" value="EthD family reductase"/>
    <property type="match status" value="1"/>
</dbReference>
<proteinExistence type="predicted"/>
<organism evidence="3 5">
    <name type="scientific">Edwardsiella hoshinae</name>
    <dbReference type="NCBI Taxonomy" id="93378"/>
    <lineage>
        <taxon>Bacteria</taxon>
        <taxon>Pseudomonadati</taxon>
        <taxon>Pseudomonadota</taxon>
        <taxon>Gammaproteobacteria</taxon>
        <taxon>Enterobacterales</taxon>
        <taxon>Hafniaceae</taxon>
        <taxon>Edwardsiella</taxon>
    </lineage>
</organism>
<dbReference type="Proteomes" id="UP000255248">
    <property type="component" value="Unassembled WGS sequence"/>
</dbReference>
<dbReference type="AlphaFoldDB" id="A0A376DJS3"/>
<protein>
    <submittedName>
        <fullName evidence="3">EthD protein</fullName>
    </submittedName>
</protein>
<dbReference type="InterPro" id="IPR011008">
    <property type="entry name" value="Dimeric_a/b-barrel"/>
</dbReference>
<dbReference type="RefSeq" id="WP_024523069.1">
    <property type="nucleotide sequence ID" value="NZ_CP016043.1"/>
</dbReference>
<accession>A0A376DJS3</accession>
<keyword evidence="4" id="KW-1185">Reference proteome</keyword>
<dbReference type="KEGG" id="eho:A9798_11970"/>
<dbReference type="SUPFAM" id="SSF54909">
    <property type="entry name" value="Dimeric alpha+beta barrel"/>
    <property type="match status" value="2"/>
</dbReference>
<dbReference type="OrthoDB" id="6369070at2"/>
<feature type="domain" description="EthD" evidence="1">
    <location>
        <begin position="11"/>
        <end position="94"/>
    </location>
</feature>
<evidence type="ECO:0000259" key="1">
    <source>
        <dbReference type="Pfam" id="PF07110"/>
    </source>
</evidence>
<reference evidence="3 5" key="2">
    <citation type="submission" date="2018-06" db="EMBL/GenBank/DDBJ databases">
        <authorList>
            <consortium name="Pathogen Informatics"/>
            <person name="Doyle S."/>
        </authorList>
    </citation>
    <scope>NUCLEOTIDE SEQUENCE [LARGE SCALE GENOMIC DNA]</scope>
    <source>
        <strain evidence="3 5">NCTC12121</strain>
    </source>
</reference>
<evidence type="ECO:0000313" key="2">
    <source>
        <dbReference type="EMBL" id="AOV97594.1"/>
    </source>
</evidence>
<evidence type="ECO:0000313" key="3">
    <source>
        <dbReference type="EMBL" id="STC90285.1"/>
    </source>
</evidence>
<dbReference type="InterPro" id="IPR009799">
    <property type="entry name" value="EthD_dom"/>
</dbReference>
<dbReference type="STRING" id="93378.A9798_11970"/>
<dbReference type="GO" id="GO:0016491">
    <property type="term" value="F:oxidoreductase activity"/>
    <property type="evidence" value="ECO:0007669"/>
    <property type="project" value="InterPro"/>
</dbReference>
<sequence length="240" mass="27264">MITRMGIVTRRQDLNQERFLHHWREVHAPIVCAMTGLRRYQQNRVIDCRQHGIHFAQDEHDTLKVDGFSELWFDDLHAMQRGIASQAAAAQADLSLFAQTCPVVILLKRAVVTLPTPPSANWIKRITFLRRRAEISAETFQNAWFGPHAEMVKQMPGVIGYNQNMIVDRWINGVSVPYEDYPYDGIVEFWFADLASLEASFASPAYAQTAAHGQTFIATMTTFLVETTSILDRAPLESTP</sequence>